<dbReference type="GO" id="GO:0005971">
    <property type="term" value="C:ribonucleoside-diphosphate reductase complex"/>
    <property type="evidence" value="ECO:0007669"/>
    <property type="project" value="InterPro"/>
</dbReference>
<keyword evidence="8" id="KW-0215">Deoxyribonucleotide synthesis</keyword>
<reference evidence="10 12" key="1">
    <citation type="submission" date="2014-06" db="EMBL/GenBank/DDBJ databases">
        <title>Functional and comparative genomic analyses of the Drosophila gut microbiota identify candidate symbiosis factors.</title>
        <authorList>
            <person name="Newell P.D."/>
            <person name="Chaston J.M."/>
            <person name="Douglas A.E."/>
        </authorList>
    </citation>
    <scope>NUCLEOTIDE SEQUENCE [LARGE SCALE GENOMIC DNA]</scope>
    <source>
        <strain evidence="10 12">DmCS_002</strain>
    </source>
</reference>
<dbReference type="InterPro" id="IPR009078">
    <property type="entry name" value="Ferritin-like_SF"/>
</dbReference>
<dbReference type="GO" id="GO:0046872">
    <property type="term" value="F:metal ion binding"/>
    <property type="evidence" value="ECO:0007669"/>
    <property type="project" value="UniProtKB-KW"/>
</dbReference>
<dbReference type="InterPro" id="IPR012348">
    <property type="entry name" value="RNR-like"/>
</dbReference>
<evidence type="ECO:0000313" key="12">
    <source>
        <dbReference type="Proteomes" id="UP000031397"/>
    </source>
</evidence>
<name>A0A0C1Q1M4_9LACO</name>
<dbReference type="AlphaFoldDB" id="A0A0C1Q1M4"/>
<accession>A0A0C1Q1M4</accession>
<evidence type="ECO:0000256" key="5">
    <source>
        <dbReference type="ARBA" id="ARBA00022723"/>
    </source>
</evidence>
<dbReference type="Proteomes" id="UP000327194">
    <property type="component" value="Chromosome"/>
</dbReference>
<reference evidence="11 13" key="2">
    <citation type="submission" date="2019-10" db="EMBL/GenBank/DDBJ databases">
        <title>Genome sequencing of Lactobacillus fructivorans.</title>
        <authorList>
            <person name="Kim K."/>
        </authorList>
    </citation>
    <scope>NUCLEOTIDE SEQUENCE [LARGE SCALE GENOMIC DNA]</scope>
    <source>
        <strain evidence="11 13">LF543</strain>
    </source>
</reference>
<evidence type="ECO:0000256" key="3">
    <source>
        <dbReference type="ARBA" id="ARBA00011209"/>
    </source>
</evidence>
<keyword evidence="6 10" id="KW-0560">Oxidoreductase</keyword>
<dbReference type="CDD" id="cd01049">
    <property type="entry name" value="RNRR2"/>
    <property type="match status" value="1"/>
</dbReference>
<evidence type="ECO:0000256" key="8">
    <source>
        <dbReference type="ARBA" id="ARBA00023116"/>
    </source>
</evidence>
<evidence type="ECO:0000256" key="4">
    <source>
        <dbReference type="ARBA" id="ARBA00012274"/>
    </source>
</evidence>
<comment type="subunit">
    <text evidence="3">Tetramer of two alpha and two beta subunits.</text>
</comment>
<evidence type="ECO:0000313" key="11">
    <source>
        <dbReference type="EMBL" id="QFX93014.1"/>
    </source>
</evidence>
<dbReference type="KEGG" id="lfv:LF543_05415"/>
<dbReference type="NCBIfam" id="NF007185">
    <property type="entry name" value="PRK09614.1-4"/>
    <property type="match status" value="1"/>
</dbReference>
<evidence type="ECO:0000256" key="1">
    <source>
        <dbReference type="ARBA" id="ARBA00001962"/>
    </source>
</evidence>
<dbReference type="RefSeq" id="WP_010021783.1">
    <property type="nucleotide sequence ID" value="NZ_AZDS01000003.1"/>
</dbReference>
<dbReference type="EC" id="1.17.4.1" evidence="4"/>
<keyword evidence="7" id="KW-0408">Iron</keyword>
<dbReference type="EMBL" id="CP045562">
    <property type="protein sequence ID" value="QFX93014.1"/>
    <property type="molecule type" value="Genomic_DNA"/>
</dbReference>
<dbReference type="NCBIfam" id="TIGR04171">
    <property type="entry name" value="RNR_1b_NrdF"/>
    <property type="match status" value="1"/>
</dbReference>
<organism evidence="10 12">
    <name type="scientific">Fructilactobacillus fructivorans</name>
    <dbReference type="NCBI Taxonomy" id="1614"/>
    <lineage>
        <taxon>Bacteria</taxon>
        <taxon>Bacillati</taxon>
        <taxon>Bacillota</taxon>
        <taxon>Bacilli</taxon>
        <taxon>Lactobacillales</taxon>
        <taxon>Lactobacillaceae</taxon>
        <taxon>Fructilactobacillus</taxon>
    </lineage>
</organism>
<evidence type="ECO:0000313" key="10">
    <source>
        <dbReference type="EMBL" id="KID41708.1"/>
    </source>
</evidence>
<dbReference type="UniPathway" id="UPA00326"/>
<evidence type="ECO:0000256" key="9">
    <source>
        <dbReference type="ARBA" id="ARBA00047754"/>
    </source>
</evidence>
<dbReference type="PANTHER" id="PTHR23409">
    <property type="entry name" value="RIBONUCLEOSIDE-DIPHOSPHATE REDUCTASE SMALL CHAIN"/>
    <property type="match status" value="1"/>
</dbReference>
<evidence type="ECO:0000313" key="13">
    <source>
        <dbReference type="Proteomes" id="UP000327194"/>
    </source>
</evidence>
<dbReference type="Proteomes" id="UP000031397">
    <property type="component" value="Unassembled WGS sequence"/>
</dbReference>
<protein>
    <recommendedName>
        <fullName evidence="4">ribonucleoside-diphosphate reductase</fullName>
        <ecNumber evidence="4">1.17.4.1</ecNumber>
    </recommendedName>
</protein>
<comment type="catalytic activity">
    <reaction evidence="9">
        <text>a 2'-deoxyribonucleoside 5'-diphosphate + [thioredoxin]-disulfide + H2O = a ribonucleoside 5'-diphosphate + [thioredoxin]-dithiol</text>
        <dbReference type="Rhea" id="RHEA:23252"/>
        <dbReference type="Rhea" id="RHEA-COMP:10698"/>
        <dbReference type="Rhea" id="RHEA-COMP:10700"/>
        <dbReference type="ChEBI" id="CHEBI:15377"/>
        <dbReference type="ChEBI" id="CHEBI:29950"/>
        <dbReference type="ChEBI" id="CHEBI:50058"/>
        <dbReference type="ChEBI" id="CHEBI:57930"/>
        <dbReference type="ChEBI" id="CHEBI:73316"/>
        <dbReference type="EC" id="1.17.4.1"/>
    </reaction>
</comment>
<dbReference type="OrthoDB" id="9766544at2"/>
<evidence type="ECO:0000256" key="6">
    <source>
        <dbReference type="ARBA" id="ARBA00023002"/>
    </source>
</evidence>
<dbReference type="PANTHER" id="PTHR23409:SF18">
    <property type="entry name" value="RIBONUCLEOSIDE-DIPHOSPHATE REDUCTASE SUBUNIT M2"/>
    <property type="match status" value="1"/>
</dbReference>
<gene>
    <name evidence="11" type="primary">nrdF</name>
    <name evidence="11" type="ORF">LF543_05415</name>
    <name evidence="10" type="ORF">LfDm3_0950</name>
</gene>
<dbReference type="InterPro" id="IPR026494">
    <property type="entry name" value="RNR_NrdF-like"/>
</dbReference>
<evidence type="ECO:0000256" key="7">
    <source>
        <dbReference type="ARBA" id="ARBA00023004"/>
    </source>
</evidence>
<keyword evidence="12" id="KW-1185">Reference proteome</keyword>
<dbReference type="GO" id="GO:0009263">
    <property type="term" value="P:deoxyribonucleotide biosynthetic process"/>
    <property type="evidence" value="ECO:0007669"/>
    <property type="project" value="UniProtKB-KW"/>
</dbReference>
<dbReference type="PATRIC" id="fig|1614.10.peg.693"/>
<dbReference type="Gene3D" id="1.10.620.20">
    <property type="entry name" value="Ribonucleotide Reductase, subunit A"/>
    <property type="match status" value="1"/>
</dbReference>
<dbReference type="Pfam" id="PF00268">
    <property type="entry name" value="Ribonuc_red_sm"/>
    <property type="match status" value="1"/>
</dbReference>
<comment type="cofactor">
    <cofactor evidence="1">
        <name>Fe cation</name>
        <dbReference type="ChEBI" id="CHEBI:24875"/>
    </cofactor>
</comment>
<dbReference type="InterPro" id="IPR033909">
    <property type="entry name" value="RNR_small"/>
</dbReference>
<evidence type="ECO:0000256" key="2">
    <source>
        <dbReference type="ARBA" id="ARBA00009303"/>
    </source>
</evidence>
<sequence length="335" mass="38970">MDINKVLTGKSKGNYKAINWNSIDDEIDKATWEKLTEQFWLDTRIPLSNDLKDWRSLDDDHKWIVGHVFGGLTLLDTLQSQDGMAALRKDAVTQHEIAVLNNIQFMESVHAKSYSSIFSTLNTPDEIDEIFHWSDTEEFLQNKTKKIYSLYHDDGHPLKKKISSVFLETFLFYSGFYTPIWYLGHNELPNVAEIIKLIIRDESVHGTYIGYKFQVQFNQLGENEQNDLKDWMYNFLYDLYQNEEKYTHLLYDQVGWTDDVLTFIRYNANKALMNLGQDPMFPDTEEDVNPIVMNGISTATVNHDFFSQVGNGYRLGNVEAMSDSDYDIGDKKNKK</sequence>
<keyword evidence="5" id="KW-0479">Metal-binding</keyword>
<proteinExistence type="inferred from homology"/>
<dbReference type="SUPFAM" id="SSF47240">
    <property type="entry name" value="Ferritin-like"/>
    <property type="match status" value="1"/>
</dbReference>
<dbReference type="GO" id="GO:0004748">
    <property type="term" value="F:ribonucleoside-diphosphate reductase activity, thioredoxin disulfide as acceptor"/>
    <property type="evidence" value="ECO:0007669"/>
    <property type="project" value="UniProtKB-EC"/>
</dbReference>
<comment type="similarity">
    <text evidence="2">Belongs to the ribonucleoside diphosphate reductase small chain family.</text>
</comment>
<dbReference type="EMBL" id="JOJZ01000019">
    <property type="protein sequence ID" value="KID41708.1"/>
    <property type="molecule type" value="Genomic_DNA"/>
</dbReference>
<dbReference type="GeneID" id="74913615"/>
<dbReference type="InterPro" id="IPR000358">
    <property type="entry name" value="RNR_small_fam"/>
</dbReference>
<dbReference type="NCBIfam" id="NF007183">
    <property type="entry name" value="PRK09614.1-2"/>
    <property type="match status" value="1"/>
</dbReference>